<proteinExistence type="predicted"/>
<dbReference type="STRING" id="57577.A0A2K3JN13"/>
<name>A0A2K3JN13_TRIPR</name>
<sequence>DVVKGDNVEVLSVHSRCAEFILLEEKEVLSLVYKIDFGSATEDASLCSETVIDNRSRKESFSISKIWLRGKKDKRNGDVADSSRRAFSFRFPLQSNVGEDLKGKNGRFHTRSTVSEMDFGKWENGVASEFSGYDEENQSCYSMDSSQPRAPSFARRTLLWLTGRQNKVVHSSSASTTL</sequence>
<evidence type="ECO:0000313" key="2">
    <source>
        <dbReference type="Proteomes" id="UP000236291"/>
    </source>
</evidence>
<dbReference type="AlphaFoldDB" id="A0A2K3JN13"/>
<dbReference type="EMBL" id="ASHM01071509">
    <property type="protein sequence ID" value="PNX55431.1"/>
    <property type="molecule type" value="Genomic_DNA"/>
</dbReference>
<organism evidence="1 2">
    <name type="scientific">Trifolium pratense</name>
    <name type="common">Red clover</name>
    <dbReference type="NCBI Taxonomy" id="57577"/>
    <lineage>
        <taxon>Eukaryota</taxon>
        <taxon>Viridiplantae</taxon>
        <taxon>Streptophyta</taxon>
        <taxon>Embryophyta</taxon>
        <taxon>Tracheophyta</taxon>
        <taxon>Spermatophyta</taxon>
        <taxon>Magnoliopsida</taxon>
        <taxon>eudicotyledons</taxon>
        <taxon>Gunneridae</taxon>
        <taxon>Pentapetalae</taxon>
        <taxon>rosids</taxon>
        <taxon>fabids</taxon>
        <taxon>Fabales</taxon>
        <taxon>Fabaceae</taxon>
        <taxon>Papilionoideae</taxon>
        <taxon>50 kb inversion clade</taxon>
        <taxon>NPAAA clade</taxon>
        <taxon>Hologalegina</taxon>
        <taxon>IRL clade</taxon>
        <taxon>Trifolieae</taxon>
        <taxon>Trifolium</taxon>
    </lineage>
</organism>
<accession>A0A2K3JN13</accession>
<evidence type="ECO:0000313" key="1">
    <source>
        <dbReference type="EMBL" id="PNX55431.1"/>
    </source>
</evidence>
<gene>
    <name evidence="1" type="ORF">L195_g049060</name>
</gene>
<feature type="non-terminal residue" evidence="1">
    <location>
        <position position="1"/>
    </location>
</feature>
<protein>
    <submittedName>
        <fullName evidence="1">RING-H2 finger protein ATL13-like</fullName>
    </submittedName>
</protein>
<comment type="caution">
    <text evidence="1">The sequence shown here is derived from an EMBL/GenBank/DDBJ whole genome shotgun (WGS) entry which is preliminary data.</text>
</comment>
<reference evidence="1 2" key="1">
    <citation type="journal article" date="2014" name="Am. J. Bot.">
        <title>Genome assembly and annotation for red clover (Trifolium pratense; Fabaceae).</title>
        <authorList>
            <person name="Istvanek J."/>
            <person name="Jaros M."/>
            <person name="Krenek A."/>
            <person name="Repkova J."/>
        </authorList>
    </citation>
    <scope>NUCLEOTIDE SEQUENCE [LARGE SCALE GENOMIC DNA]</scope>
    <source>
        <strain evidence="2">cv. Tatra</strain>
        <tissue evidence="1">Young leaves</tissue>
    </source>
</reference>
<reference evidence="1 2" key="2">
    <citation type="journal article" date="2017" name="Front. Plant Sci.">
        <title>Gene Classification and Mining of Molecular Markers Useful in Red Clover (Trifolium pratense) Breeding.</title>
        <authorList>
            <person name="Istvanek J."/>
            <person name="Dluhosova J."/>
            <person name="Dluhos P."/>
            <person name="Patkova L."/>
            <person name="Nedelnik J."/>
            <person name="Repkova J."/>
        </authorList>
    </citation>
    <scope>NUCLEOTIDE SEQUENCE [LARGE SCALE GENOMIC DNA]</scope>
    <source>
        <strain evidence="2">cv. Tatra</strain>
        <tissue evidence="1">Young leaves</tissue>
    </source>
</reference>
<dbReference type="ExpressionAtlas" id="A0A2K3JN13">
    <property type="expression patterns" value="baseline"/>
</dbReference>
<dbReference type="Proteomes" id="UP000236291">
    <property type="component" value="Unassembled WGS sequence"/>
</dbReference>